<dbReference type="PROSITE" id="PS50211">
    <property type="entry name" value="DENN"/>
    <property type="match status" value="1"/>
</dbReference>
<protein>
    <recommendedName>
        <fullName evidence="2">UDENN domain-containing protein</fullName>
    </recommendedName>
</protein>
<dbReference type="AlphaFoldDB" id="A0A453IZU8"/>
<feature type="compositionally biased region" description="Low complexity" evidence="1">
    <location>
        <begin position="350"/>
        <end position="363"/>
    </location>
</feature>
<feature type="region of interest" description="Disordered" evidence="1">
    <location>
        <begin position="390"/>
        <end position="452"/>
    </location>
</feature>
<organism evidence="3 4">
    <name type="scientific">Aegilops tauschii subsp. strangulata</name>
    <name type="common">Goatgrass</name>
    <dbReference type="NCBI Taxonomy" id="200361"/>
    <lineage>
        <taxon>Eukaryota</taxon>
        <taxon>Viridiplantae</taxon>
        <taxon>Streptophyta</taxon>
        <taxon>Embryophyta</taxon>
        <taxon>Tracheophyta</taxon>
        <taxon>Spermatophyta</taxon>
        <taxon>Magnoliopsida</taxon>
        <taxon>Liliopsida</taxon>
        <taxon>Poales</taxon>
        <taxon>Poaceae</taxon>
        <taxon>BOP clade</taxon>
        <taxon>Pooideae</taxon>
        <taxon>Triticodae</taxon>
        <taxon>Triticeae</taxon>
        <taxon>Triticinae</taxon>
        <taxon>Aegilops</taxon>
    </lineage>
</organism>
<keyword evidence="4" id="KW-1185">Reference proteome</keyword>
<dbReference type="PANTHER" id="PTHR15288">
    <property type="entry name" value="DENN DOMAIN-CONTAINING PROTEIN 2"/>
    <property type="match status" value="1"/>
</dbReference>
<accession>A0A453IZU8</accession>
<dbReference type="EnsemblPlants" id="AET4Gv20742000.22">
    <property type="protein sequence ID" value="AET4Gv20742000.22"/>
    <property type="gene ID" value="AET4Gv20742000"/>
</dbReference>
<reference evidence="3" key="4">
    <citation type="submission" date="2019-03" db="UniProtKB">
        <authorList>
            <consortium name="EnsemblPlants"/>
        </authorList>
    </citation>
    <scope>IDENTIFICATION</scope>
</reference>
<feature type="compositionally biased region" description="Polar residues" evidence="1">
    <location>
        <begin position="396"/>
        <end position="406"/>
    </location>
</feature>
<sequence>GIDGPGWSPSVSESREGSASTLGQRAEEVGNWVAPSGAAGSPGMEDSRSRSSSAPPSPRPPSSPAPQTRPHPRHVRTSSFQRFRQQMQRAWKWGPVGGGGDAERSPREQLLRTTVNIEAMANQKRQWYQVHAKILFKYPPGKKEDIREADLPSFCFPEGVKARLVERTPSMSDLNEVIFGQEHLCRDDLSFIFFLKVSDNAPLYGVCLHVQEIVQRAPGILGAVSPLNQTSYKPSRFLVSAPRCYCLLTRVPFFELHYEMLNSIISQERLERITQFASEIALAGPVPRSLREQLQDQSDGDFESPNGLSYNDWTEYAVPVDSISGLVSSPGLTSERDAPSYLFRSWEPNSPESISASETSESSYAKEPEKEGRHSFQQYEDCISQNTESRCDSFGRASSTSENGHTSPDLLSMHSPISTRLERTQSMESLHSSVKGAGSDEEDDEVNVKNESGVDDGKVLGWAKAHNNEPLQIVCGYHVLPLPPRGGEIVFQPLEHLQPVKYSRPGLSSLGLGDTNLDNDLNSAETNLVIVNARLVAAEEALALSIWTMATVCRALSLESILALFTGVLLEKQIVVICPNLGVLSAIVLSIIPMIRPFQWQSLLLPVLPRKLIDFIDAPVPFIAGIQHKPPDIKMKASSLVRINVQKDQVKANLLPQLPRYKDLVSDLSPIHARLSCENALAKKHPMYKCNEVQAKASCQFLNVLRTYLESLCSELRYHTITNVQSDNDRVSLLLKDSFIDSFPSKDRPFMKLFVETQMFSVLSDSRLAAFENEHTQGFASAGDQNMNFD</sequence>
<dbReference type="Gene3D" id="3.30.450.200">
    <property type="match status" value="1"/>
</dbReference>
<proteinExistence type="predicted"/>
<dbReference type="Pfam" id="PF03456">
    <property type="entry name" value="uDENN"/>
    <property type="match status" value="1"/>
</dbReference>
<dbReference type="Gramene" id="AET4Gv20742000.22">
    <property type="protein sequence ID" value="AET4Gv20742000.22"/>
    <property type="gene ID" value="AET4Gv20742000"/>
</dbReference>
<dbReference type="Pfam" id="PF03455">
    <property type="entry name" value="dDENN"/>
    <property type="match status" value="1"/>
</dbReference>
<feature type="compositionally biased region" description="Polar residues" evidence="1">
    <location>
        <begin position="9"/>
        <end position="23"/>
    </location>
</feature>
<dbReference type="SMART" id="SM00799">
    <property type="entry name" value="DENN"/>
    <property type="match status" value="1"/>
</dbReference>
<name>A0A453IZU8_AEGTS</name>
<dbReference type="InterPro" id="IPR005113">
    <property type="entry name" value="uDENN_dom"/>
</dbReference>
<evidence type="ECO:0000313" key="4">
    <source>
        <dbReference type="Proteomes" id="UP000015105"/>
    </source>
</evidence>
<evidence type="ECO:0000256" key="1">
    <source>
        <dbReference type="SAM" id="MobiDB-lite"/>
    </source>
</evidence>
<feature type="region of interest" description="Disordered" evidence="1">
    <location>
        <begin position="343"/>
        <end position="375"/>
    </location>
</feature>
<feature type="compositionally biased region" description="Basic and acidic residues" evidence="1">
    <location>
        <begin position="364"/>
        <end position="374"/>
    </location>
</feature>
<dbReference type="Gene3D" id="3.40.50.11500">
    <property type="match status" value="1"/>
</dbReference>
<feature type="domain" description="UDENN" evidence="2">
    <location>
        <begin position="113"/>
        <end position="775"/>
    </location>
</feature>
<reference evidence="3" key="5">
    <citation type="journal article" date="2021" name="G3 (Bethesda)">
        <title>Aegilops tauschii genome assembly Aet v5.0 features greater sequence contiguity and improved annotation.</title>
        <authorList>
            <person name="Wang L."/>
            <person name="Zhu T."/>
            <person name="Rodriguez J.C."/>
            <person name="Deal K.R."/>
            <person name="Dubcovsky J."/>
            <person name="McGuire P.E."/>
            <person name="Lux T."/>
            <person name="Spannagl M."/>
            <person name="Mayer K.F.X."/>
            <person name="Baldrich P."/>
            <person name="Meyers B.C."/>
            <person name="Huo N."/>
            <person name="Gu Y.Q."/>
            <person name="Zhou H."/>
            <person name="Devos K.M."/>
            <person name="Bennetzen J.L."/>
            <person name="Unver T."/>
            <person name="Budak H."/>
            <person name="Gulick P.J."/>
            <person name="Galiba G."/>
            <person name="Kalapos B."/>
            <person name="Nelson D.R."/>
            <person name="Li P."/>
            <person name="You F.M."/>
            <person name="Luo M.C."/>
            <person name="Dvorak J."/>
        </authorList>
    </citation>
    <scope>NUCLEOTIDE SEQUENCE [LARGE SCALE GENOMIC DNA]</scope>
    <source>
        <strain evidence="3">cv. AL8/78</strain>
    </source>
</reference>
<dbReference type="InterPro" id="IPR005112">
    <property type="entry name" value="dDENN_dom"/>
</dbReference>
<reference evidence="4" key="2">
    <citation type="journal article" date="2017" name="Nat. Plants">
        <title>The Aegilops tauschii genome reveals multiple impacts of transposons.</title>
        <authorList>
            <person name="Zhao G."/>
            <person name="Zou C."/>
            <person name="Li K."/>
            <person name="Wang K."/>
            <person name="Li T."/>
            <person name="Gao L."/>
            <person name="Zhang X."/>
            <person name="Wang H."/>
            <person name="Yang Z."/>
            <person name="Liu X."/>
            <person name="Jiang W."/>
            <person name="Mao L."/>
            <person name="Kong X."/>
            <person name="Jiao Y."/>
            <person name="Jia J."/>
        </authorList>
    </citation>
    <scope>NUCLEOTIDE SEQUENCE [LARGE SCALE GENOMIC DNA]</scope>
    <source>
        <strain evidence="4">cv. AL8/78</strain>
    </source>
</reference>
<dbReference type="InterPro" id="IPR001194">
    <property type="entry name" value="cDENN_dom"/>
</dbReference>
<evidence type="ECO:0000259" key="2">
    <source>
        <dbReference type="PROSITE" id="PS50211"/>
    </source>
</evidence>
<dbReference type="Pfam" id="PF02141">
    <property type="entry name" value="DENN"/>
    <property type="match status" value="1"/>
</dbReference>
<dbReference type="InterPro" id="IPR051942">
    <property type="entry name" value="DENN_domain_containing_2"/>
</dbReference>
<dbReference type="InterPro" id="IPR037516">
    <property type="entry name" value="Tripartite_DENN"/>
</dbReference>
<reference evidence="3" key="3">
    <citation type="journal article" date="2017" name="Nature">
        <title>Genome sequence of the progenitor of the wheat D genome Aegilops tauschii.</title>
        <authorList>
            <person name="Luo M.C."/>
            <person name="Gu Y.Q."/>
            <person name="Puiu D."/>
            <person name="Wang H."/>
            <person name="Twardziok S.O."/>
            <person name="Deal K.R."/>
            <person name="Huo N."/>
            <person name="Zhu T."/>
            <person name="Wang L."/>
            <person name="Wang Y."/>
            <person name="McGuire P.E."/>
            <person name="Liu S."/>
            <person name="Long H."/>
            <person name="Ramasamy R.K."/>
            <person name="Rodriguez J.C."/>
            <person name="Van S.L."/>
            <person name="Yuan L."/>
            <person name="Wang Z."/>
            <person name="Xia Z."/>
            <person name="Xiao L."/>
            <person name="Anderson O.D."/>
            <person name="Ouyang S."/>
            <person name="Liang Y."/>
            <person name="Zimin A.V."/>
            <person name="Pertea G."/>
            <person name="Qi P."/>
            <person name="Bennetzen J.L."/>
            <person name="Dai X."/>
            <person name="Dawson M.W."/>
            <person name="Muller H.G."/>
            <person name="Kugler K."/>
            <person name="Rivarola-Duarte L."/>
            <person name="Spannagl M."/>
            <person name="Mayer K.F.X."/>
            <person name="Lu F.H."/>
            <person name="Bevan M.W."/>
            <person name="Leroy P."/>
            <person name="Li P."/>
            <person name="You F.M."/>
            <person name="Sun Q."/>
            <person name="Liu Z."/>
            <person name="Lyons E."/>
            <person name="Wicker T."/>
            <person name="Salzberg S.L."/>
            <person name="Devos K.M."/>
            <person name="Dvorak J."/>
        </authorList>
    </citation>
    <scope>NUCLEOTIDE SEQUENCE [LARGE SCALE GENOMIC DNA]</scope>
    <source>
        <strain evidence="3">cv. AL8/78</strain>
    </source>
</reference>
<dbReference type="Proteomes" id="UP000015105">
    <property type="component" value="Chromosome 4D"/>
</dbReference>
<feature type="compositionally biased region" description="Pro residues" evidence="1">
    <location>
        <begin position="55"/>
        <end position="69"/>
    </location>
</feature>
<feature type="region of interest" description="Disordered" evidence="1">
    <location>
        <begin position="1"/>
        <end position="84"/>
    </location>
</feature>
<dbReference type="InterPro" id="IPR043153">
    <property type="entry name" value="DENN_C"/>
</dbReference>
<evidence type="ECO:0000313" key="3">
    <source>
        <dbReference type="EnsemblPlants" id="AET4Gv20742000.22"/>
    </source>
</evidence>
<reference evidence="4" key="1">
    <citation type="journal article" date="2014" name="Science">
        <title>Ancient hybridizations among the ancestral genomes of bread wheat.</title>
        <authorList>
            <consortium name="International Wheat Genome Sequencing Consortium,"/>
            <person name="Marcussen T."/>
            <person name="Sandve S.R."/>
            <person name="Heier L."/>
            <person name="Spannagl M."/>
            <person name="Pfeifer M."/>
            <person name="Jakobsen K.S."/>
            <person name="Wulff B.B."/>
            <person name="Steuernagel B."/>
            <person name="Mayer K.F."/>
            <person name="Olsen O.A."/>
        </authorList>
    </citation>
    <scope>NUCLEOTIDE SEQUENCE [LARGE SCALE GENOMIC DNA]</scope>
    <source>
        <strain evidence="4">cv. AL8/78</strain>
    </source>
</reference>
<dbReference type="PANTHER" id="PTHR15288:SF0">
    <property type="entry name" value="UDENN DOMAIN-CONTAINING PROTEIN"/>
    <property type="match status" value="1"/>
</dbReference>